<keyword evidence="3" id="KW-1185">Reference proteome</keyword>
<dbReference type="EMBL" id="JAJEQM010000005">
    <property type="protein sequence ID" value="MCC2210035.1"/>
    <property type="molecule type" value="Genomic_DNA"/>
</dbReference>
<proteinExistence type="predicted"/>
<dbReference type="Proteomes" id="UP001198242">
    <property type="component" value="Unassembled WGS sequence"/>
</dbReference>
<feature type="compositionally biased region" description="Acidic residues" evidence="1">
    <location>
        <begin position="361"/>
        <end position="393"/>
    </location>
</feature>
<evidence type="ECO:0000256" key="1">
    <source>
        <dbReference type="SAM" id="MobiDB-lite"/>
    </source>
</evidence>
<accession>A0AAE3DXL6</accession>
<protein>
    <submittedName>
        <fullName evidence="2">Uncharacterized protein</fullName>
    </submittedName>
</protein>
<dbReference type="RefSeq" id="WP_308456062.1">
    <property type="nucleotide sequence ID" value="NZ_JAJEQM010000005.1"/>
</dbReference>
<reference evidence="2 3" key="1">
    <citation type="submission" date="2021-10" db="EMBL/GenBank/DDBJ databases">
        <title>Anaerobic single-cell dispensing facilitates the cultivation of human gut bacteria.</title>
        <authorList>
            <person name="Afrizal A."/>
        </authorList>
    </citation>
    <scope>NUCLEOTIDE SEQUENCE [LARGE SCALE GENOMIC DNA]</scope>
    <source>
        <strain evidence="2 3">CLA-AA-H232</strain>
    </source>
</reference>
<name>A0AAE3DXL6_9FIRM</name>
<dbReference type="AlphaFoldDB" id="A0AAE3DXL6"/>
<organism evidence="2 3">
    <name type="scientific">Hominilimicola fabiformis</name>
    <dbReference type="NCBI Taxonomy" id="2885356"/>
    <lineage>
        <taxon>Bacteria</taxon>
        <taxon>Bacillati</taxon>
        <taxon>Bacillota</taxon>
        <taxon>Clostridia</taxon>
        <taxon>Eubacteriales</taxon>
        <taxon>Oscillospiraceae</taxon>
        <taxon>Hominilimicola</taxon>
    </lineage>
</organism>
<sequence length="393" mass="44893">MAKTKKILEKKNWSNSFMLIGEAKINDYTYKLDAKAGQSDWIYNSLNLGVYCGETCGTVYAELMGGYGAERDNVIYVHGKDENGKDDFSNKFTIDWEDRFDETILESVGDLCYLTVGIERDKGGKVYYKKFLAPYDMIAYINENLEDGMVVNVKGNLKYSMYNDELQVKKEINSVVLSKVNDSSKYCAKFTQTMLLTKDSLGKVDKTTGILPIYAKVLDYIKEYKGKEVRANIPYNKTFEFELDLSTPDIAQKVIDKIFKVRKDVTEVTFEGDLIEGGALVTATEDDLPDDIKALIAINVFTLEEALAKCTANSGREKRMVIRKPVIKLVEDKEGNKTPVIQKFERKYEEEDLIPNFMYSTEDEDYEDEIDDDTDSDENESTSNDDNDWLNRL</sequence>
<comment type="caution">
    <text evidence="2">The sequence shown here is derived from an EMBL/GenBank/DDBJ whole genome shotgun (WGS) entry which is preliminary data.</text>
</comment>
<feature type="region of interest" description="Disordered" evidence="1">
    <location>
        <begin position="355"/>
        <end position="393"/>
    </location>
</feature>
<gene>
    <name evidence="2" type="ORF">LKE05_04410</name>
</gene>
<evidence type="ECO:0000313" key="2">
    <source>
        <dbReference type="EMBL" id="MCC2210035.1"/>
    </source>
</evidence>
<evidence type="ECO:0000313" key="3">
    <source>
        <dbReference type="Proteomes" id="UP001198242"/>
    </source>
</evidence>